<dbReference type="GO" id="GO:0038203">
    <property type="term" value="P:TORC2 signaling"/>
    <property type="evidence" value="ECO:0007669"/>
    <property type="project" value="TreeGrafter"/>
</dbReference>
<dbReference type="PANTHER" id="PTHR32428:SF2">
    <property type="entry name" value="TARGET OF RAPAMYCIN COMPLEX 2 SUBUNIT BIT61-RELATED"/>
    <property type="match status" value="1"/>
</dbReference>
<dbReference type="GO" id="GO:0031932">
    <property type="term" value="C:TORC2 complex"/>
    <property type="evidence" value="ECO:0007669"/>
    <property type="project" value="TreeGrafter"/>
</dbReference>
<sequence length="847" mass="90323">MATTGTPRQPGSFSPMPLQPTASRPTLRTVESSSSDDSPAISTASQQHRPQAQNAPSPIRPSHGPVTFHANPSVTSLQSFSTRPSAGALSRIDLPQRNASPLPLAQKPSTGDLARGHGRKHSQTQGSFEPYLPTAAHSNLGSMANLNSNLTASQIAAQAAMQHQTQHLRQRSQTVPTPHVDTAGSLGNRKGSRGPLSPPVLSLTEASGPKDSTFGGQVYHNGLLGNHSAAQTAANVVFAKSPATSPGPPAEYEPRLQPDKPIKIEKAKNKLFSRPGKIGVSKDKEAKVGALPSPNKLGSYGLGVLQKANMSTNSLADTMSSASSMYSMANSSNATIRAVDTPPEKDKEKHKHHFLSRQKHKLSGKDDHHLPLSSAASNSKPVDPNAPSSLYNFNLPPSPGHASSSFAKSVSGLDLRHGGRALREKKKEEKADGSKDSDLSYQNSNEWVGPSSIGSAGTTSYLAGGSSYAPSLYGGETQDLSRFGLNNMGPDDAWPYLRSKLLIIFEGEDLRLPVEDFNRLVSIHLQRCIQKRAPTIIVEDLRDLLHTGFSSLDQTLRHTPDDRLIPHLVEMWLFTFTSILPYVQAVFLPLDLEFTGNGPLLSSEQAREFWGALPSPGAPGTTPSSTGNIPASQALEVRRIVLIAYRDIVILPRFDTLKTIFSRLSLESINLNPRGDMFSSSPDSFSGGRPGTAMSLDPSLASYGSQTTTLFGPGSGEGSGSRSRAISNVSLGSSNPSVTGLGIGIPQRPFTPSSQHAFGSFHALNQRRAAAEDTSKQLTETIGRMLQCMSVLSSVGVGIGGDEGAQAKMEELCRGLKLNWLGRGRTGRNRRGLVGARVGRREEVSVT</sequence>
<dbReference type="Pfam" id="PF08539">
    <property type="entry name" value="HbrB"/>
    <property type="match status" value="1"/>
</dbReference>
<dbReference type="PANTHER" id="PTHR32428">
    <property type="entry name" value="TARGET OF RAPAMYCIN COMPLEX 2 SUBUNIT BIT61-RELATED"/>
    <property type="match status" value="1"/>
</dbReference>
<dbReference type="OMA" id="VELWLFT"/>
<dbReference type="STRING" id="5539.A0A3E2GXJ1"/>
<gene>
    <name evidence="2" type="ORF">B7463_g10603</name>
</gene>
<evidence type="ECO:0000313" key="2">
    <source>
        <dbReference type="EMBL" id="RFU25737.1"/>
    </source>
</evidence>
<dbReference type="OrthoDB" id="2290221at2759"/>
<evidence type="ECO:0008006" key="4">
    <source>
        <dbReference type="Google" id="ProtNLM"/>
    </source>
</evidence>
<comment type="caution">
    <text evidence="2">The sequence shown here is derived from an EMBL/GenBank/DDBJ whole genome shotgun (WGS) entry which is preliminary data.</text>
</comment>
<evidence type="ECO:0000256" key="1">
    <source>
        <dbReference type="SAM" id="MobiDB-lite"/>
    </source>
</evidence>
<feature type="non-terminal residue" evidence="2">
    <location>
        <position position="1"/>
    </location>
</feature>
<feature type="compositionally biased region" description="Basic and acidic residues" evidence="1">
    <location>
        <begin position="418"/>
        <end position="438"/>
    </location>
</feature>
<feature type="region of interest" description="Disordered" evidence="1">
    <location>
        <begin position="341"/>
        <end position="396"/>
    </location>
</feature>
<dbReference type="EMBL" id="NCSJ02000309">
    <property type="protein sequence ID" value="RFU25737.1"/>
    <property type="molecule type" value="Genomic_DNA"/>
</dbReference>
<dbReference type="Proteomes" id="UP000258309">
    <property type="component" value="Unassembled WGS sequence"/>
</dbReference>
<reference evidence="2 3" key="1">
    <citation type="submission" date="2018-05" db="EMBL/GenBank/DDBJ databases">
        <title>Draft genome sequence of Scytalidium lignicola DSM 105466, a ubiquitous saprotrophic fungus.</title>
        <authorList>
            <person name="Buettner E."/>
            <person name="Gebauer A.M."/>
            <person name="Hofrichter M."/>
            <person name="Liers C."/>
            <person name="Kellner H."/>
        </authorList>
    </citation>
    <scope>NUCLEOTIDE SEQUENCE [LARGE SCALE GENOMIC DNA]</scope>
    <source>
        <strain evidence="2 3">DSM 105466</strain>
    </source>
</reference>
<feature type="compositionally biased region" description="Polar residues" evidence="1">
    <location>
        <begin position="1"/>
        <end position="12"/>
    </location>
</feature>
<protein>
    <recommendedName>
        <fullName evidence="4">HbrB-like protein</fullName>
    </recommendedName>
</protein>
<name>A0A3E2GXJ1_SCYLI</name>
<accession>A0A3E2GXJ1</accession>
<proteinExistence type="predicted"/>
<feature type="region of interest" description="Disordered" evidence="1">
    <location>
        <begin position="157"/>
        <end position="199"/>
    </location>
</feature>
<feature type="region of interest" description="Disordered" evidence="1">
    <location>
        <begin position="418"/>
        <end position="444"/>
    </location>
</feature>
<feature type="compositionally biased region" description="Polar residues" evidence="1">
    <location>
        <begin position="70"/>
        <end position="84"/>
    </location>
</feature>
<feature type="compositionally biased region" description="Polar residues" evidence="1">
    <location>
        <begin position="46"/>
        <end position="56"/>
    </location>
</feature>
<evidence type="ECO:0000313" key="3">
    <source>
        <dbReference type="Proteomes" id="UP000258309"/>
    </source>
</evidence>
<dbReference type="AlphaFoldDB" id="A0A3E2GXJ1"/>
<feature type="region of interest" description="Disordered" evidence="1">
    <location>
        <begin position="1"/>
        <end position="134"/>
    </location>
</feature>
<feature type="non-terminal residue" evidence="2">
    <location>
        <position position="847"/>
    </location>
</feature>
<feature type="region of interest" description="Disordered" evidence="1">
    <location>
        <begin position="706"/>
        <end position="729"/>
    </location>
</feature>
<keyword evidence="3" id="KW-1185">Reference proteome</keyword>
<feature type="compositionally biased region" description="Polar residues" evidence="1">
    <location>
        <begin position="20"/>
        <end position="31"/>
    </location>
</feature>
<organism evidence="2 3">
    <name type="scientific">Scytalidium lignicola</name>
    <name type="common">Hyphomycete</name>
    <dbReference type="NCBI Taxonomy" id="5539"/>
    <lineage>
        <taxon>Eukaryota</taxon>
        <taxon>Fungi</taxon>
        <taxon>Dikarya</taxon>
        <taxon>Ascomycota</taxon>
        <taxon>Pezizomycotina</taxon>
        <taxon>Leotiomycetes</taxon>
        <taxon>Leotiomycetes incertae sedis</taxon>
        <taxon>Scytalidium</taxon>
    </lineage>
</organism>
<feature type="compositionally biased region" description="Low complexity" evidence="1">
    <location>
        <begin position="32"/>
        <end position="45"/>
    </location>
</feature>
<feature type="compositionally biased region" description="Basic residues" evidence="1">
    <location>
        <begin position="348"/>
        <end position="362"/>
    </location>
</feature>
<feature type="compositionally biased region" description="Polar residues" evidence="1">
    <location>
        <begin position="374"/>
        <end position="392"/>
    </location>
</feature>
<dbReference type="InterPro" id="IPR013745">
    <property type="entry name" value="Bit61/PRR5"/>
</dbReference>